<feature type="compositionally biased region" description="Low complexity" evidence="4">
    <location>
        <begin position="598"/>
        <end position="608"/>
    </location>
</feature>
<feature type="region of interest" description="Disordered" evidence="4">
    <location>
        <begin position="914"/>
        <end position="951"/>
    </location>
</feature>
<organism evidence="5 6">
    <name type="scientific">Ignelater luminosus</name>
    <name type="common">Cucubano</name>
    <name type="synonym">Pyrophorus luminosus</name>
    <dbReference type="NCBI Taxonomy" id="2038154"/>
    <lineage>
        <taxon>Eukaryota</taxon>
        <taxon>Metazoa</taxon>
        <taxon>Ecdysozoa</taxon>
        <taxon>Arthropoda</taxon>
        <taxon>Hexapoda</taxon>
        <taxon>Insecta</taxon>
        <taxon>Pterygota</taxon>
        <taxon>Neoptera</taxon>
        <taxon>Endopterygota</taxon>
        <taxon>Coleoptera</taxon>
        <taxon>Polyphaga</taxon>
        <taxon>Elateriformia</taxon>
        <taxon>Elateroidea</taxon>
        <taxon>Elateridae</taxon>
        <taxon>Agrypninae</taxon>
        <taxon>Pyrophorini</taxon>
        <taxon>Ignelater</taxon>
    </lineage>
</organism>
<comment type="subcellular location">
    <subcellularLocation>
        <location evidence="1">Cytoplasm</location>
    </subcellularLocation>
</comment>
<dbReference type="Gene3D" id="1.10.8.10">
    <property type="entry name" value="DNA helicase RuvA subunit, C-terminal domain"/>
    <property type="match status" value="1"/>
</dbReference>
<keyword evidence="2" id="KW-0963">Cytoplasm</keyword>
<feature type="compositionally biased region" description="Acidic residues" evidence="4">
    <location>
        <begin position="120"/>
        <end position="129"/>
    </location>
</feature>
<feature type="compositionally biased region" description="Low complexity" evidence="4">
    <location>
        <begin position="547"/>
        <end position="559"/>
    </location>
</feature>
<feature type="region of interest" description="Disordered" evidence="4">
    <location>
        <begin position="1"/>
        <end position="64"/>
    </location>
</feature>
<feature type="compositionally biased region" description="Polar residues" evidence="4">
    <location>
        <begin position="335"/>
        <end position="357"/>
    </location>
</feature>
<dbReference type="EMBL" id="VTPC01000874">
    <property type="protein sequence ID" value="KAF2904040.1"/>
    <property type="molecule type" value="Genomic_DNA"/>
</dbReference>
<feature type="compositionally biased region" description="Basic and acidic residues" evidence="4">
    <location>
        <begin position="155"/>
        <end position="184"/>
    </location>
</feature>
<proteinExistence type="predicted"/>
<dbReference type="InterPro" id="IPR022166">
    <property type="entry name" value="UBAP2/Lig"/>
</dbReference>
<evidence type="ECO:0000256" key="3">
    <source>
        <dbReference type="ARBA" id="ARBA00022553"/>
    </source>
</evidence>
<dbReference type="PANTHER" id="PTHR16308">
    <property type="entry name" value="UBIQUITIN ASSOCIATED PROTEIN 2-LIKE/LINGERER"/>
    <property type="match status" value="1"/>
</dbReference>
<feature type="compositionally biased region" description="Polar residues" evidence="4">
    <location>
        <begin position="609"/>
        <end position="622"/>
    </location>
</feature>
<feature type="compositionally biased region" description="Polar residues" evidence="4">
    <location>
        <begin position="992"/>
        <end position="1004"/>
    </location>
</feature>
<evidence type="ECO:0008006" key="7">
    <source>
        <dbReference type="Google" id="ProtNLM"/>
    </source>
</evidence>
<dbReference type="Proteomes" id="UP000801492">
    <property type="component" value="Unassembled WGS sequence"/>
</dbReference>
<feature type="region of interest" description="Disordered" evidence="4">
    <location>
        <begin position="1035"/>
        <end position="1074"/>
    </location>
</feature>
<feature type="compositionally biased region" description="Polar residues" evidence="4">
    <location>
        <begin position="933"/>
        <end position="942"/>
    </location>
</feature>
<keyword evidence="6" id="KW-1185">Reference proteome</keyword>
<feature type="compositionally biased region" description="Basic and acidic residues" evidence="4">
    <location>
        <begin position="14"/>
        <end position="38"/>
    </location>
</feature>
<evidence type="ECO:0000313" key="6">
    <source>
        <dbReference type="Proteomes" id="UP000801492"/>
    </source>
</evidence>
<evidence type="ECO:0000313" key="5">
    <source>
        <dbReference type="EMBL" id="KAF2904040.1"/>
    </source>
</evidence>
<dbReference type="GO" id="GO:0005737">
    <property type="term" value="C:cytoplasm"/>
    <property type="evidence" value="ECO:0007669"/>
    <property type="project" value="UniProtKB-SubCell"/>
</dbReference>
<gene>
    <name evidence="5" type="ORF">ILUMI_02137</name>
</gene>
<feature type="region of interest" description="Disordered" evidence="4">
    <location>
        <begin position="100"/>
        <end position="223"/>
    </location>
</feature>
<keyword evidence="3" id="KW-0597">Phosphoprotein</keyword>
<evidence type="ECO:0000256" key="1">
    <source>
        <dbReference type="ARBA" id="ARBA00004496"/>
    </source>
</evidence>
<feature type="compositionally biased region" description="Low complexity" evidence="4">
    <location>
        <begin position="1"/>
        <end position="11"/>
    </location>
</feature>
<name>A0A8K0DD46_IGNLU</name>
<protein>
    <recommendedName>
        <fullName evidence="7">Protein lingerer</fullName>
    </recommendedName>
</protein>
<dbReference type="OrthoDB" id="5918007at2759"/>
<evidence type="ECO:0000256" key="2">
    <source>
        <dbReference type="ARBA" id="ARBA00022490"/>
    </source>
</evidence>
<dbReference type="Pfam" id="PF12478">
    <property type="entry name" value="UBAP2-Lig"/>
    <property type="match status" value="1"/>
</dbReference>
<feature type="region of interest" description="Disordered" evidence="4">
    <location>
        <begin position="598"/>
        <end position="622"/>
    </location>
</feature>
<feature type="region of interest" description="Disordered" evidence="4">
    <location>
        <begin position="646"/>
        <end position="691"/>
    </location>
</feature>
<feature type="region of interest" description="Disordered" evidence="4">
    <location>
        <begin position="524"/>
        <end position="583"/>
    </location>
</feature>
<sequence>MSSSSRTTSKGGKAKGDTNKSHKHDKSDTGKGSGDKQQHSGSGENARSKSDDPSIKEKVRQIMDMTRRSEEEVCLALHECDNDTECAINMLFEDMIEGEWETSSKKKKNRQASTSKAETEETAPVDEWNETPVQTTDKEKPRNKSGGGPPRLHGRHNDSRGWRGRENKENERNLEDGGQQDRKERRGRGGHTRGGGGRGRGGGRAGSRYPPRNSRNNFPNARTIDTWDNATTWESTTITNSSHNANFAENWDDFPPADDWSTEEYTGSLADTKVFTPSVSVTPQMEGSADPKAVVTPVVSLENLQPIVGTLNAAQTQYLNQLTQQSNENMKVAQQYGSGHPSQPYGNTTPQPYNTGQTYVNNSSAASQQYSAAQQYGSSPATNTYNNSNYAVVNSNYGNASDTPAPTQQQQPVRPKTQRARVPPPSKIPSTAVEMPGELNSTIGYLDVQFGAMDFMSEGASFDGAADTKFSPTNDVNLTNSSQTQNSNIEINQTNQNASIDAYSTNKQNTQSSISSALTQSLTNTDSIPQTSEHLPGSYNTAPRSSTAAANATQTATPAGLDLNKQTDSHSYTQSSSYNSYQPKTTTYQAQSYSSSNYSATQTTSNSYVNNNTPSYNTPNAGSTYQNSYSSATSYQGNSNAAAFPAISQGNSYPNNQYHQQTSQSVYGTNTGLSSSSNYGNTPSGNQYSSYNASSNKLVKDATYDSSTTAVSSTTTTTSSVNTSALSQTTTTGTKSTTTTLAKNTSNVMSNMPPAGVTPVMSTQYIMGQVPYFQQPIYSFEDMQLLQQRIPHMTTGYYDMSYQTPTTLAAVRDGTLANVAYSISDGRFTRGDNNTSPVPSTLSQQTSTLTQGHQAQPMLAAQTGAAPFFYAPYNPMQPTYQFGAVYPQLPTVTNAHGSTNSQYPKPATYGSGYGSGYDPLTQSQDYSKGGYVGNTQGQNKGTGANASSGGSSANDLTAMYGKSHTALGKVNSYDKQGFHSGTPPPFTGALHGNQSTGLAPSGTSYGAQMFIPTMAPHQQHHSTPLIHQPLHQMEVRHQGRRMDSTNSSGQRSQASSQAKSGGKQGYPNSYWNQA</sequence>
<feature type="region of interest" description="Disordered" evidence="4">
    <location>
        <begin position="974"/>
        <end position="1004"/>
    </location>
</feature>
<dbReference type="GO" id="GO:0005634">
    <property type="term" value="C:nucleus"/>
    <property type="evidence" value="ECO:0007669"/>
    <property type="project" value="TreeGrafter"/>
</dbReference>
<dbReference type="PANTHER" id="PTHR16308:SF13">
    <property type="entry name" value="PROTEIN LINGERER"/>
    <property type="match status" value="1"/>
</dbReference>
<dbReference type="InterPro" id="IPR009060">
    <property type="entry name" value="UBA-like_sf"/>
</dbReference>
<dbReference type="CDD" id="cd14277">
    <property type="entry name" value="UBA_UBP2_like"/>
    <property type="match status" value="1"/>
</dbReference>
<comment type="caution">
    <text evidence="5">The sequence shown here is derived from an EMBL/GenBank/DDBJ whole genome shotgun (WGS) entry which is preliminary data.</text>
</comment>
<feature type="region of interest" description="Disordered" evidence="4">
    <location>
        <begin position="390"/>
        <end position="433"/>
    </location>
</feature>
<dbReference type="InterPro" id="IPR051833">
    <property type="entry name" value="TC-DDR_regulator"/>
</dbReference>
<dbReference type="AlphaFoldDB" id="A0A8K0DD46"/>
<feature type="region of interest" description="Disordered" evidence="4">
    <location>
        <begin position="334"/>
        <end position="357"/>
    </location>
</feature>
<feature type="compositionally biased region" description="Gly residues" evidence="4">
    <location>
        <begin position="192"/>
        <end position="205"/>
    </location>
</feature>
<feature type="compositionally biased region" description="Low complexity" evidence="4">
    <location>
        <begin position="1047"/>
        <end position="1061"/>
    </location>
</feature>
<dbReference type="SUPFAM" id="SSF46934">
    <property type="entry name" value="UBA-like"/>
    <property type="match status" value="1"/>
</dbReference>
<feature type="compositionally biased region" description="Polar residues" evidence="4">
    <location>
        <begin position="524"/>
        <end position="546"/>
    </location>
</feature>
<feature type="compositionally biased region" description="Basic and acidic residues" evidence="4">
    <location>
        <begin position="46"/>
        <end position="64"/>
    </location>
</feature>
<feature type="compositionally biased region" description="Low complexity" evidence="4">
    <location>
        <begin position="569"/>
        <end position="583"/>
    </location>
</feature>
<accession>A0A8K0DD46</accession>
<feature type="compositionally biased region" description="Polar residues" evidence="4">
    <location>
        <begin position="648"/>
        <end position="691"/>
    </location>
</feature>
<feature type="compositionally biased region" description="Polar residues" evidence="4">
    <location>
        <begin position="397"/>
        <end position="412"/>
    </location>
</feature>
<reference evidence="5" key="1">
    <citation type="submission" date="2019-08" db="EMBL/GenBank/DDBJ databases">
        <title>The genome of the North American firefly Photinus pyralis.</title>
        <authorList>
            <consortium name="Photinus pyralis genome working group"/>
            <person name="Fallon T.R."/>
            <person name="Sander Lower S.E."/>
            <person name="Weng J.-K."/>
        </authorList>
    </citation>
    <scope>NUCLEOTIDE SEQUENCE</scope>
    <source>
        <strain evidence="5">TRF0915ILg1</strain>
        <tissue evidence="5">Whole body</tissue>
    </source>
</reference>
<evidence type="ECO:0000256" key="4">
    <source>
        <dbReference type="SAM" id="MobiDB-lite"/>
    </source>
</evidence>